<dbReference type="EMBL" id="LN483166">
    <property type="protein sequence ID" value="CED84833.1"/>
    <property type="molecule type" value="Genomic_DNA"/>
</dbReference>
<sequence length="551" mass="61298">MSSHSSQAYSLKFKDVRGFQIRQVIGGGGFSKVYLAINPKTETSAACKVINIFASGSSGDFPGQPRPSRKELEKEVKVHRMMKHENILEFMDAVLVEQNDRYIPGLFVLLELAAGGDLFDKIAPNYGVEDNLAHFFFYQVLQGLNFIHSKGVAHRDLKPENILLDSFGNVKISDFGLCSVFRLNGQERTLSGRCGSLPYIAPELNEPGNYRAEPVDIWGAGVVLFTLLCGNTPWDEPTRHSPEYSAYLTGELWRVEPWNTLHGDAKDLISRLLAVDPKRRITMQELWVHPWCQQRPSQMMGRAELAQRLLKGLTDAGEMEITEPAVPVGVALSQQSGPSRPVPSSQNADVRMDDDEEDSDGSPAIRMPATMPAGQFTQTIGMISQWAPNGQKILVPELTRCYSTYPPSNILPILLEIIRSIPDSNPTVQYLNPPPSSSSGSLETTQDPAIVHLQPTQTYVNSPMNGGETSEEGGRIKFLLRDSRKQLLDGALVITALKDQTSGAVGSSIIMKRARGDPLEWRKLWYKVRDHPTMSPKVYRPRQDRSDSTFF</sequence>
<dbReference type="InterPro" id="IPR017441">
    <property type="entry name" value="Protein_kinase_ATP_BS"/>
</dbReference>
<evidence type="ECO:0000256" key="4">
    <source>
        <dbReference type="ARBA" id="ARBA00022741"/>
    </source>
</evidence>
<protein>
    <recommendedName>
        <fullName evidence="1">non-specific serine/threonine protein kinase</fullName>
        <ecNumber evidence="1">2.7.11.1</ecNumber>
    </recommendedName>
</protein>
<dbReference type="PANTHER" id="PTHR43895">
    <property type="entry name" value="CALCIUM/CALMODULIN-DEPENDENT PROTEIN KINASE KINASE-RELATED"/>
    <property type="match status" value="1"/>
</dbReference>
<dbReference type="PROSITE" id="PS00107">
    <property type="entry name" value="PROTEIN_KINASE_ATP"/>
    <property type="match status" value="1"/>
</dbReference>
<feature type="domain" description="Protein kinase" evidence="11">
    <location>
        <begin position="19"/>
        <end position="292"/>
    </location>
</feature>
<keyword evidence="3" id="KW-0808">Transferase</keyword>
<dbReference type="GO" id="GO:0007095">
    <property type="term" value="P:mitotic G2 DNA damage checkpoint signaling"/>
    <property type="evidence" value="ECO:0007669"/>
    <property type="project" value="TreeGrafter"/>
</dbReference>
<comment type="catalytic activity">
    <reaction evidence="7">
        <text>L-threonyl-[protein] + ATP = O-phospho-L-threonyl-[protein] + ADP + H(+)</text>
        <dbReference type="Rhea" id="RHEA:46608"/>
        <dbReference type="Rhea" id="RHEA-COMP:11060"/>
        <dbReference type="Rhea" id="RHEA-COMP:11605"/>
        <dbReference type="ChEBI" id="CHEBI:15378"/>
        <dbReference type="ChEBI" id="CHEBI:30013"/>
        <dbReference type="ChEBI" id="CHEBI:30616"/>
        <dbReference type="ChEBI" id="CHEBI:61977"/>
        <dbReference type="ChEBI" id="CHEBI:456216"/>
        <dbReference type="EC" id="2.7.11.1"/>
    </reaction>
</comment>
<evidence type="ECO:0000256" key="2">
    <source>
        <dbReference type="ARBA" id="ARBA00022527"/>
    </source>
</evidence>
<evidence type="ECO:0000313" key="12">
    <source>
        <dbReference type="EMBL" id="CED84833.1"/>
    </source>
</evidence>
<comment type="catalytic activity">
    <reaction evidence="8">
        <text>L-seryl-[protein] + ATP = O-phospho-L-seryl-[protein] + ADP + H(+)</text>
        <dbReference type="Rhea" id="RHEA:17989"/>
        <dbReference type="Rhea" id="RHEA-COMP:9863"/>
        <dbReference type="Rhea" id="RHEA-COMP:11604"/>
        <dbReference type="ChEBI" id="CHEBI:15378"/>
        <dbReference type="ChEBI" id="CHEBI:29999"/>
        <dbReference type="ChEBI" id="CHEBI:30616"/>
        <dbReference type="ChEBI" id="CHEBI:83421"/>
        <dbReference type="ChEBI" id="CHEBI:456216"/>
        <dbReference type="EC" id="2.7.11.1"/>
    </reaction>
</comment>
<name>A0A0F7SXE8_PHARH</name>
<evidence type="ECO:0000256" key="5">
    <source>
        <dbReference type="ARBA" id="ARBA00022777"/>
    </source>
</evidence>
<organism evidence="12">
    <name type="scientific">Phaffia rhodozyma</name>
    <name type="common">Yeast</name>
    <name type="synonym">Xanthophyllomyces dendrorhous</name>
    <dbReference type="NCBI Taxonomy" id="264483"/>
    <lineage>
        <taxon>Eukaryota</taxon>
        <taxon>Fungi</taxon>
        <taxon>Dikarya</taxon>
        <taxon>Basidiomycota</taxon>
        <taxon>Agaricomycotina</taxon>
        <taxon>Tremellomycetes</taxon>
        <taxon>Cystofilobasidiales</taxon>
        <taxon>Mrakiaceae</taxon>
        <taxon>Phaffia</taxon>
    </lineage>
</organism>
<dbReference type="GO" id="GO:0035861">
    <property type="term" value="C:site of double-strand break"/>
    <property type="evidence" value="ECO:0007669"/>
    <property type="project" value="TreeGrafter"/>
</dbReference>
<dbReference type="InterPro" id="IPR008271">
    <property type="entry name" value="Ser/Thr_kinase_AS"/>
</dbReference>
<feature type="compositionally biased region" description="Polar residues" evidence="10">
    <location>
        <begin position="332"/>
        <end position="348"/>
    </location>
</feature>
<proteinExistence type="predicted"/>
<evidence type="ECO:0000259" key="11">
    <source>
        <dbReference type="PROSITE" id="PS50011"/>
    </source>
</evidence>
<reference evidence="12" key="1">
    <citation type="submission" date="2014-08" db="EMBL/GenBank/DDBJ databases">
        <authorList>
            <person name="Sharma Rahul"/>
            <person name="Thines Marco"/>
        </authorList>
    </citation>
    <scope>NUCLEOTIDE SEQUENCE</scope>
</reference>
<dbReference type="InterPro" id="IPR000719">
    <property type="entry name" value="Prot_kinase_dom"/>
</dbReference>
<dbReference type="AlphaFoldDB" id="A0A0F7SXE8"/>
<dbReference type="FunFam" id="1.10.510.10:FF:000571">
    <property type="entry name" value="Maternal embryonic leucine zipper kinase"/>
    <property type="match status" value="1"/>
</dbReference>
<dbReference type="PROSITE" id="PS00108">
    <property type="entry name" value="PROTEIN_KINASE_ST"/>
    <property type="match status" value="1"/>
</dbReference>
<dbReference type="Pfam" id="PF00069">
    <property type="entry name" value="Pkinase"/>
    <property type="match status" value="1"/>
</dbReference>
<evidence type="ECO:0000256" key="3">
    <source>
        <dbReference type="ARBA" id="ARBA00022679"/>
    </source>
</evidence>
<keyword evidence="6 9" id="KW-0067">ATP-binding</keyword>
<evidence type="ECO:0000256" key="1">
    <source>
        <dbReference type="ARBA" id="ARBA00012513"/>
    </source>
</evidence>
<evidence type="ECO:0000256" key="6">
    <source>
        <dbReference type="ARBA" id="ARBA00022840"/>
    </source>
</evidence>
<dbReference type="GO" id="GO:0005634">
    <property type="term" value="C:nucleus"/>
    <property type="evidence" value="ECO:0007669"/>
    <property type="project" value="TreeGrafter"/>
</dbReference>
<evidence type="ECO:0000256" key="9">
    <source>
        <dbReference type="PROSITE-ProRule" id="PRU10141"/>
    </source>
</evidence>
<keyword evidence="2" id="KW-0723">Serine/threonine-protein kinase</keyword>
<dbReference type="PROSITE" id="PS50011">
    <property type="entry name" value="PROTEIN_KINASE_DOM"/>
    <property type="match status" value="1"/>
</dbReference>
<dbReference type="GO" id="GO:0005737">
    <property type="term" value="C:cytoplasm"/>
    <property type="evidence" value="ECO:0007669"/>
    <property type="project" value="TreeGrafter"/>
</dbReference>
<evidence type="ECO:0000256" key="10">
    <source>
        <dbReference type="SAM" id="MobiDB-lite"/>
    </source>
</evidence>
<dbReference type="PANTHER" id="PTHR43895:SF32">
    <property type="entry name" value="SERINE_THREONINE-PROTEIN KINASE CHK1"/>
    <property type="match status" value="1"/>
</dbReference>
<dbReference type="GO" id="GO:0005524">
    <property type="term" value="F:ATP binding"/>
    <property type="evidence" value="ECO:0007669"/>
    <property type="project" value="UniProtKB-UniRule"/>
</dbReference>
<evidence type="ECO:0000256" key="7">
    <source>
        <dbReference type="ARBA" id="ARBA00047899"/>
    </source>
</evidence>
<dbReference type="EC" id="2.7.11.1" evidence="1"/>
<feature type="region of interest" description="Disordered" evidence="10">
    <location>
        <begin position="332"/>
        <end position="365"/>
    </location>
</feature>
<dbReference type="SMART" id="SM00220">
    <property type="entry name" value="S_TKc"/>
    <property type="match status" value="1"/>
</dbReference>
<dbReference type="Gene3D" id="1.10.510.10">
    <property type="entry name" value="Transferase(Phosphotransferase) domain 1"/>
    <property type="match status" value="1"/>
</dbReference>
<dbReference type="GO" id="GO:0004674">
    <property type="term" value="F:protein serine/threonine kinase activity"/>
    <property type="evidence" value="ECO:0007669"/>
    <property type="project" value="UniProtKB-KW"/>
</dbReference>
<keyword evidence="4 9" id="KW-0547">Nucleotide-binding</keyword>
<feature type="binding site" evidence="9">
    <location>
        <position position="48"/>
    </location>
    <ligand>
        <name>ATP</name>
        <dbReference type="ChEBI" id="CHEBI:30616"/>
    </ligand>
</feature>
<keyword evidence="5 12" id="KW-0418">Kinase</keyword>
<dbReference type="SUPFAM" id="SSF56112">
    <property type="entry name" value="Protein kinase-like (PK-like)"/>
    <property type="match status" value="1"/>
</dbReference>
<accession>A0A0F7SXE8</accession>
<evidence type="ECO:0000256" key="8">
    <source>
        <dbReference type="ARBA" id="ARBA00048679"/>
    </source>
</evidence>
<dbReference type="InterPro" id="IPR011009">
    <property type="entry name" value="Kinase-like_dom_sf"/>
</dbReference>